<evidence type="ECO:0000313" key="1">
    <source>
        <dbReference type="EMBL" id="PFH49843.1"/>
    </source>
</evidence>
<keyword evidence="2" id="KW-1185">Reference proteome</keyword>
<reference evidence="1 2" key="1">
    <citation type="submission" date="2014-02" db="EMBL/GenBank/DDBJ databases">
        <title>Transposable element dynamics among asymbiotic and ectomycorrhizal Amanita fungi.</title>
        <authorList>
            <consortium name="DOE Joint Genome Institute"/>
            <person name="Hess J."/>
            <person name="Skrede I."/>
            <person name="Wolfe B."/>
            <person name="LaButti K."/>
            <person name="Ohm R.A."/>
            <person name="Grigoriev I.V."/>
            <person name="Pringle A."/>
        </authorList>
    </citation>
    <scope>NUCLEOTIDE SEQUENCE [LARGE SCALE GENOMIC DNA]</scope>
    <source>
        <strain evidence="1 2">SKay4041</strain>
    </source>
</reference>
<name>A0A2A9NQ84_9AGAR</name>
<gene>
    <name evidence="1" type="ORF">AMATHDRAFT_62365</name>
</gene>
<proteinExistence type="predicted"/>
<dbReference type="Proteomes" id="UP000242287">
    <property type="component" value="Unassembled WGS sequence"/>
</dbReference>
<dbReference type="AlphaFoldDB" id="A0A2A9NQ84"/>
<sequence>MKQRVLQGKIQTDTVSTREAQERQVHMLSPSYITVLATHRTGLSWQNLITGLPHTMSQWKYGRLLIHASPVLIDDRYARQPYN</sequence>
<feature type="non-terminal residue" evidence="1">
    <location>
        <position position="83"/>
    </location>
</feature>
<dbReference type="EMBL" id="KZ302018">
    <property type="protein sequence ID" value="PFH49843.1"/>
    <property type="molecule type" value="Genomic_DNA"/>
</dbReference>
<organism evidence="1 2">
    <name type="scientific">Amanita thiersii Skay4041</name>
    <dbReference type="NCBI Taxonomy" id="703135"/>
    <lineage>
        <taxon>Eukaryota</taxon>
        <taxon>Fungi</taxon>
        <taxon>Dikarya</taxon>
        <taxon>Basidiomycota</taxon>
        <taxon>Agaricomycotina</taxon>
        <taxon>Agaricomycetes</taxon>
        <taxon>Agaricomycetidae</taxon>
        <taxon>Agaricales</taxon>
        <taxon>Pluteineae</taxon>
        <taxon>Amanitaceae</taxon>
        <taxon>Amanita</taxon>
    </lineage>
</organism>
<evidence type="ECO:0000313" key="2">
    <source>
        <dbReference type="Proteomes" id="UP000242287"/>
    </source>
</evidence>
<protein>
    <submittedName>
        <fullName evidence="1">Uncharacterized protein</fullName>
    </submittedName>
</protein>
<accession>A0A2A9NQ84</accession>